<feature type="compositionally biased region" description="Basic and acidic residues" evidence="7">
    <location>
        <begin position="265"/>
        <end position="296"/>
    </location>
</feature>
<feature type="region of interest" description="Disordered" evidence="7">
    <location>
        <begin position="817"/>
        <end position="886"/>
    </location>
</feature>
<dbReference type="GO" id="GO:0046872">
    <property type="term" value="F:metal ion binding"/>
    <property type="evidence" value="ECO:0007669"/>
    <property type="project" value="UniProtKB-KW"/>
</dbReference>
<dbReference type="AlphaFoldDB" id="A0A3N4LAE9"/>
<accession>A0A3N4LAE9</accession>
<dbReference type="Gene3D" id="3.30.460.10">
    <property type="entry name" value="Beta Polymerase, domain 2"/>
    <property type="match status" value="1"/>
</dbReference>
<dbReference type="GO" id="GO:0003729">
    <property type="term" value="F:mRNA binding"/>
    <property type="evidence" value="ECO:0007669"/>
    <property type="project" value="TreeGrafter"/>
</dbReference>
<protein>
    <recommendedName>
        <fullName evidence="3">polynucleotide adenylyltransferase</fullName>
        <ecNumber evidence="3">2.7.7.19</ecNumber>
    </recommendedName>
</protein>
<dbReference type="GO" id="GO:0005730">
    <property type="term" value="C:nucleolus"/>
    <property type="evidence" value="ECO:0007669"/>
    <property type="project" value="TreeGrafter"/>
</dbReference>
<dbReference type="GO" id="GO:0031123">
    <property type="term" value="P:RNA 3'-end processing"/>
    <property type="evidence" value="ECO:0007669"/>
    <property type="project" value="TreeGrafter"/>
</dbReference>
<evidence type="ECO:0000259" key="9">
    <source>
        <dbReference type="Pfam" id="PF22600"/>
    </source>
</evidence>
<dbReference type="InterPro" id="IPR043519">
    <property type="entry name" value="NT_sf"/>
</dbReference>
<dbReference type="InParanoid" id="A0A3N4LAE9"/>
<evidence type="ECO:0000256" key="4">
    <source>
        <dbReference type="ARBA" id="ARBA00022679"/>
    </source>
</evidence>
<dbReference type="STRING" id="1392247.A0A3N4LAE9"/>
<dbReference type="CDD" id="cd05402">
    <property type="entry name" value="NT_PAP_TUTase"/>
    <property type="match status" value="1"/>
</dbReference>
<feature type="domain" description="Poly(A) RNA polymerase mitochondrial-like central palm" evidence="9">
    <location>
        <begin position="471"/>
        <end position="608"/>
    </location>
</feature>
<evidence type="ECO:0000256" key="6">
    <source>
        <dbReference type="ARBA" id="ARBA00022842"/>
    </source>
</evidence>
<feature type="compositionally biased region" description="Basic and acidic residues" evidence="7">
    <location>
        <begin position="72"/>
        <end position="81"/>
    </location>
</feature>
<dbReference type="GO" id="GO:1990817">
    <property type="term" value="F:poly(A) RNA polymerase activity"/>
    <property type="evidence" value="ECO:0007669"/>
    <property type="project" value="UniProtKB-EC"/>
</dbReference>
<feature type="region of interest" description="Disordered" evidence="7">
    <location>
        <begin position="364"/>
        <end position="401"/>
    </location>
</feature>
<comment type="similarity">
    <text evidence="2">Belongs to the DNA polymerase type-B-like family.</text>
</comment>
<feature type="compositionally biased region" description="Basic and acidic residues" evidence="7">
    <location>
        <begin position="842"/>
        <end position="852"/>
    </location>
</feature>
<dbReference type="InterPro" id="IPR002058">
    <property type="entry name" value="PAP_assoc"/>
</dbReference>
<dbReference type="FunFam" id="3.30.460.10:FF:000006">
    <property type="entry name" value="non-canonical poly(A) RNA polymerase PAPD5"/>
    <property type="match status" value="1"/>
</dbReference>
<feature type="compositionally biased region" description="Low complexity" evidence="7">
    <location>
        <begin position="249"/>
        <end position="259"/>
    </location>
</feature>
<dbReference type="GO" id="GO:0043634">
    <property type="term" value="P:polyadenylation-dependent ncRNA catabolic process"/>
    <property type="evidence" value="ECO:0007669"/>
    <property type="project" value="TreeGrafter"/>
</dbReference>
<keyword evidence="5" id="KW-0479">Metal-binding</keyword>
<feature type="region of interest" description="Disordered" evidence="7">
    <location>
        <begin position="1"/>
        <end position="123"/>
    </location>
</feature>
<dbReference type="Pfam" id="PF22600">
    <property type="entry name" value="MTPAP-like_central"/>
    <property type="match status" value="1"/>
</dbReference>
<comment type="cofactor">
    <cofactor evidence="1">
        <name>Mn(2+)</name>
        <dbReference type="ChEBI" id="CHEBI:29035"/>
    </cofactor>
</comment>
<evidence type="ECO:0000256" key="3">
    <source>
        <dbReference type="ARBA" id="ARBA00012388"/>
    </source>
</evidence>
<dbReference type="Pfam" id="PF03828">
    <property type="entry name" value="PAP_assoc"/>
    <property type="match status" value="1"/>
</dbReference>
<feature type="compositionally biased region" description="Basic and acidic residues" evidence="7">
    <location>
        <begin position="1"/>
        <end position="40"/>
    </location>
</feature>
<dbReference type="Proteomes" id="UP000277580">
    <property type="component" value="Unassembled WGS sequence"/>
</dbReference>
<evidence type="ECO:0000256" key="2">
    <source>
        <dbReference type="ARBA" id="ARBA00008593"/>
    </source>
</evidence>
<reference evidence="10 11" key="1">
    <citation type="journal article" date="2018" name="Nat. Ecol. Evol.">
        <title>Pezizomycetes genomes reveal the molecular basis of ectomycorrhizal truffle lifestyle.</title>
        <authorList>
            <person name="Murat C."/>
            <person name="Payen T."/>
            <person name="Noel B."/>
            <person name="Kuo A."/>
            <person name="Morin E."/>
            <person name="Chen J."/>
            <person name="Kohler A."/>
            <person name="Krizsan K."/>
            <person name="Balestrini R."/>
            <person name="Da Silva C."/>
            <person name="Montanini B."/>
            <person name="Hainaut M."/>
            <person name="Levati E."/>
            <person name="Barry K.W."/>
            <person name="Belfiori B."/>
            <person name="Cichocki N."/>
            <person name="Clum A."/>
            <person name="Dockter R.B."/>
            <person name="Fauchery L."/>
            <person name="Guy J."/>
            <person name="Iotti M."/>
            <person name="Le Tacon F."/>
            <person name="Lindquist E.A."/>
            <person name="Lipzen A."/>
            <person name="Malagnac F."/>
            <person name="Mello A."/>
            <person name="Molinier V."/>
            <person name="Miyauchi S."/>
            <person name="Poulain J."/>
            <person name="Riccioni C."/>
            <person name="Rubini A."/>
            <person name="Sitrit Y."/>
            <person name="Splivallo R."/>
            <person name="Traeger S."/>
            <person name="Wang M."/>
            <person name="Zifcakova L."/>
            <person name="Wipf D."/>
            <person name="Zambonelli A."/>
            <person name="Paolocci F."/>
            <person name="Nowrousian M."/>
            <person name="Ottonello S."/>
            <person name="Baldrian P."/>
            <person name="Spatafora J.W."/>
            <person name="Henrissat B."/>
            <person name="Nagy L.G."/>
            <person name="Aury J.M."/>
            <person name="Wincker P."/>
            <person name="Grigoriev I.V."/>
            <person name="Bonfante P."/>
            <person name="Martin F.M."/>
        </authorList>
    </citation>
    <scope>NUCLEOTIDE SEQUENCE [LARGE SCALE GENOMIC DNA]</scope>
    <source>
        <strain evidence="10 11">CCBAS932</strain>
    </source>
</reference>
<evidence type="ECO:0000313" key="11">
    <source>
        <dbReference type="Proteomes" id="UP000277580"/>
    </source>
</evidence>
<feature type="compositionally biased region" description="Pro residues" evidence="7">
    <location>
        <begin position="384"/>
        <end position="401"/>
    </location>
</feature>
<dbReference type="GO" id="GO:0010605">
    <property type="term" value="P:negative regulation of macromolecule metabolic process"/>
    <property type="evidence" value="ECO:0007669"/>
    <property type="project" value="UniProtKB-ARBA"/>
</dbReference>
<dbReference type="InterPro" id="IPR045862">
    <property type="entry name" value="Trf4-like"/>
</dbReference>
<feature type="region of interest" description="Disordered" evidence="7">
    <location>
        <begin position="243"/>
        <end position="307"/>
    </location>
</feature>
<dbReference type="PANTHER" id="PTHR23092">
    <property type="entry name" value="POLY(A) RNA POLYMERASE"/>
    <property type="match status" value="1"/>
</dbReference>
<evidence type="ECO:0000256" key="7">
    <source>
        <dbReference type="SAM" id="MobiDB-lite"/>
    </source>
</evidence>
<name>A0A3N4LAE9_9PEZI</name>
<feature type="compositionally biased region" description="Basic and acidic residues" evidence="7">
    <location>
        <begin position="170"/>
        <end position="179"/>
    </location>
</feature>
<keyword evidence="11" id="KW-1185">Reference proteome</keyword>
<proteinExistence type="inferred from homology"/>
<dbReference type="SUPFAM" id="SSF81301">
    <property type="entry name" value="Nucleotidyltransferase"/>
    <property type="match status" value="1"/>
</dbReference>
<dbReference type="PANTHER" id="PTHR23092:SF15">
    <property type="entry name" value="INACTIVE NON-CANONICAL POLY(A) RNA POLYMERASE PROTEIN TRF4-2-RELATED"/>
    <property type="match status" value="1"/>
</dbReference>
<dbReference type="OrthoDB" id="273917at2759"/>
<evidence type="ECO:0000256" key="1">
    <source>
        <dbReference type="ARBA" id="ARBA00001936"/>
    </source>
</evidence>
<organism evidence="10 11">
    <name type="scientific">Morchella conica CCBAS932</name>
    <dbReference type="NCBI Taxonomy" id="1392247"/>
    <lineage>
        <taxon>Eukaryota</taxon>
        <taxon>Fungi</taxon>
        <taxon>Dikarya</taxon>
        <taxon>Ascomycota</taxon>
        <taxon>Pezizomycotina</taxon>
        <taxon>Pezizomycetes</taxon>
        <taxon>Pezizales</taxon>
        <taxon>Morchellaceae</taxon>
        <taxon>Morchella</taxon>
    </lineage>
</organism>
<feature type="compositionally biased region" description="Basic and acidic residues" evidence="7">
    <location>
        <begin position="859"/>
        <end position="886"/>
    </location>
</feature>
<evidence type="ECO:0000313" key="10">
    <source>
        <dbReference type="EMBL" id="RPB17621.1"/>
    </source>
</evidence>
<feature type="compositionally biased region" description="Basic and acidic residues" evidence="7">
    <location>
        <begin position="817"/>
        <end position="829"/>
    </location>
</feature>
<keyword evidence="4" id="KW-0808">Transferase</keyword>
<feature type="compositionally biased region" description="Basic and acidic residues" evidence="7">
    <location>
        <begin position="47"/>
        <end position="65"/>
    </location>
</feature>
<gene>
    <name evidence="10" type="ORF">P167DRAFT_514897</name>
</gene>
<feature type="compositionally biased region" description="Basic and acidic residues" evidence="7">
    <location>
        <begin position="199"/>
        <end position="216"/>
    </location>
</feature>
<feature type="region of interest" description="Disordered" evidence="7">
    <location>
        <begin position="141"/>
        <end position="218"/>
    </location>
</feature>
<dbReference type="Gene3D" id="1.10.1410.10">
    <property type="match status" value="1"/>
</dbReference>
<dbReference type="EC" id="2.7.7.19" evidence="3"/>
<feature type="compositionally biased region" description="Acidic residues" evidence="7">
    <location>
        <begin position="156"/>
        <end position="169"/>
    </location>
</feature>
<dbReference type="SUPFAM" id="SSF81631">
    <property type="entry name" value="PAP/OAS1 substrate-binding domain"/>
    <property type="match status" value="1"/>
</dbReference>
<dbReference type="GO" id="GO:0031499">
    <property type="term" value="C:TRAMP complex"/>
    <property type="evidence" value="ECO:0007669"/>
    <property type="project" value="TreeGrafter"/>
</dbReference>
<feature type="domain" description="PAP-associated" evidence="8">
    <location>
        <begin position="671"/>
        <end position="731"/>
    </location>
</feature>
<evidence type="ECO:0000256" key="5">
    <source>
        <dbReference type="ARBA" id="ARBA00022723"/>
    </source>
</evidence>
<sequence length="886" mass="98625">MGDRGDRYTPSHSRDNDRDYDHDRRDRGGDRYPHDDRRPPSEMPRFTGREDSRANSHEFSFEHSRQLPTDSYRPDSNDQRSRAPPSGPRRGAGRSGSSRGRGGGNFARGGRDGKPFVFHPPVPAHERPILYFDTREKTPELMEGMAPGSGDRFKEDVEDGVNEGQVEGEYEGKEKKDDAMDTPMEMSENEGEAGSGSATKDKGGEEKAGKSEKKPDVISMIRAFKKQTATTRNEVAENDDFIPFSFIDEPAAQQQQQSESESEYEAEREREEGRKMRRANDGHRIVEHHGRSRDLSSGDLKSSSIGDFSHRDALYGRVDEKKPVQDLGPPGASTFMAAPAALSAPPGLGGPIKLNLEEGSKKVSTVEHLPKPAKSFNNKDGDIPWPPPPPSPLTSVPTPPPPPPAGMGIHMDIPKKRKFGEFNRKRNVNPATADGNVKPEWAIKPSSGVDPIPWVRGGADHSRSLETTDWLHKEITDFMAYIQPRAYEHAIRRDLVHRVRQVITNLWPDVDVRVFGSFAAELYLPTSDVDLVVVSKSFVEFDLPKYNTRPSLNKLAGALKKSGITTWQDVQVIASAKVPIIKFTDNITKIHVDISFENSSGLVANETFQRWKIEYPAMPVLVVLIKHFLSIRGLNEPYQGGLGSFSVTCMVISMLQLLPSVRSGAVDPRLHLGVMLLEFLELYGENINTSVVGIRVDDNAPGYFRKTGVFNVNPNHKTWQLCIQDPHDPENDVAKSSYQISLILQCFADAYHALVKQMALLDSLPFETRAGRSILGVIIGANYRNISSMRETLKHVYRQKYGSLDVEDIMGTREAKGPAITAKEKREKNVGGNSATKPKRLRGLEQPHEKRDSRKAKKEARVKERAMEKEKAAGGGPKAKEVIIID</sequence>
<dbReference type="EMBL" id="ML119105">
    <property type="protein sequence ID" value="RPB17621.1"/>
    <property type="molecule type" value="Genomic_DNA"/>
</dbReference>
<keyword evidence="6" id="KW-0460">Magnesium</keyword>
<evidence type="ECO:0000259" key="8">
    <source>
        <dbReference type="Pfam" id="PF03828"/>
    </source>
</evidence>
<dbReference type="InterPro" id="IPR054708">
    <property type="entry name" value="MTPAP-like_central"/>
</dbReference>